<proteinExistence type="predicted"/>
<dbReference type="KEGG" id="ajp:AMJAP_0901"/>
<dbReference type="Proteomes" id="UP000595663">
    <property type="component" value="Chromosome"/>
</dbReference>
<keyword evidence="2" id="KW-1185">Reference proteome</keyword>
<reference evidence="1 2" key="1">
    <citation type="journal article" date="2008" name="Int. J. Syst. Evol. Microbiol.">
        <title>Amphritea japonica sp. nov. and Amphritea balenae sp. nov., isolated from the sediment adjacent to sperm whale carcasses off Kagoshima, Japan.</title>
        <authorList>
            <person name="Miyazaki M."/>
            <person name="Nogi Y."/>
            <person name="Fujiwara Y."/>
            <person name="Kawato M."/>
            <person name="Nagahama T."/>
            <person name="Kubokawa K."/>
            <person name="Horikoshi K."/>
        </authorList>
    </citation>
    <scope>NUCLEOTIDE SEQUENCE [LARGE SCALE GENOMIC DNA]</scope>
    <source>
        <strain evidence="1 2">ATCC BAA-1530</strain>
    </source>
</reference>
<evidence type="ECO:0008006" key="3">
    <source>
        <dbReference type="Google" id="ProtNLM"/>
    </source>
</evidence>
<dbReference type="Gene3D" id="3.40.50.1110">
    <property type="entry name" value="SGNH hydrolase"/>
    <property type="match status" value="1"/>
</dbReference>
<name>A0A7R6PL58_9GAMM</name>
<dbReference type="RefSeq" id="WP_019621912.1">
    <property type="nucleotide sequence ID" value="NZ_AP014545.1"/>
</dbReference>
<dbReference type="InterPro" id="IPR036514">
    <property type="entry name" value="SGNH_hydro_sf"/>
</dbReference>
<dbReference type="OrthoDB" id="8477981at2"/>
<dbReference type="AlphaFoldDB" id="A0A7R6PL58"/>
<sequence length="283" mass="31987">MIVFKPRQVFKPHPVLGWSLAPGAQIEVPFRNNIIQTIGSDGWRVTPGQTEAAEFNFAVYGCSFTYGTGLADSETFAALLQNSLKNVNVLNRGVGGHGTVQSFLQFRQDVKKGVVQAAVFGVISDHRFRNIAHPQRMRHFLKMDWYERGVEHFPIAKQDRNGKLEIDYVAIWQPSILRHDFDVFLPNDYMLDQATFSVFKAITEFSELHGIPVIIALLDQLDPEFNIAMLSGFSNAIDVSAPWDKSHTFLPKDIHPNAYANRLFSERLLVPVKGLCESVERKI</sequence>
<dbReference type="GO" id="GO:0016788">
    <property type="term" value="F:hydrolase activity, acting on ester bonds"/>
    <property type="evidence" value="ECO:0007669"/>
    <property type="project" value="UniProtKB-ARBA"/>
</dbReference>
<dbReference type="EMBL" id="AP014545">
    <property type="protein sequence ID" value="BBB25498.1"/>
    <property type="molecule type" value="Genomic_DNA"/>
</dbReference>
<dbReference type="SUPFAM" id="SSF52266">
    <property type="entry name" value="SGNH hydrolase"/>
    <property type="match status" value="1"/>
</dbReference>
<gene>
    <name evidence="1" type="ORF">AMJAP_0901</name>
</gene>
<evidence type="ECO:0000313" key="1">
    <source>
        <dbReference type="EMBL" id="BBB25498.1"/>
    </source>
</evidence>
<protein>
    <recommendedName>
        <fullName evidence="3">SGNH hydrolase-type esterase domain-containing protein</fullName>
    </recommendedName>
</protein>
<accession>A0A7R6PL58</accession>
<evidence type="ECO:0000313" key="2">
    <source>
        <dbReference type="Proteomes" id="UP000595663"/>
    </source>
</evidence>
<organism evidence="1 2">
    <name type="scientific">Amphritea japonica ATCC BAA-1530</name>
    <dbReference type="NCBI Taxonomy" id="1278309"/>
    <lineage>
        <taxon>Bacteria</taxon>
        <taxon>Pseudomonadati</taxon>
        <taxon>Pseudomonadota</taxon>
        <taxon>Gammaproteobacteria</taxon>
        <taxon>Oceanospirillales</taxon>
        <taxon>Oceanospirillaceae</taxon>
        <taxon>Amphritea</taxon>
    </lineage>
</organism>